<dbReference type="Gene3D" id="3.40.1800.10">
    <property type="entry name" value="His-Me finger endonucleases"/>
    <property type="match status" value="1"/>
</dbReference>
<dbReference type="EMBL" id="FNFF01000005">
    <property type="protein sequence ID" value="SDK19234.1"/>
    <property type="molecule type" value="Genomic_DNA"/>
</dbReference>
<sequence length="140" mass="15770">MQAGALYVGDLLRCIDQALARHDDGRSLQPIERPWSSWISRRLSGLKFPFFPITRNRTTPEGETGGKRLIIDHFADSEESYVRGLICDRCNAVMACVDGRKRWGVNRAWEAAARSYAANAWQSRNGAFQTEASGRPIVRD</sequence>
<organism evidence="1 2">
    <name type="scientific">Streptomyces indicus</name>
    <dbReference type="NCBI Taxonomy" id="417292"/>
    <lineage>
        <taxon>Bacteria</taxon>
        <taxon>Bacillati</taxon>
        <taxon>Actinomycetota</taxon>
        <taxon>Actinomycetes</taxon>
        <taxon>Kitasatosporales</taxon>
        <taxon>Streptomycetaceae</taxon>
        <taxon>Streptomyces</taxon>
    </lineage>
</organism>
<name>A0A1G8ZX64_9ACTN</name>
<dbReference type="Proteomes" id="UP000199155">
    <property type="component" value="Unassembled WGS sequence"/>
</dbReference>
<dbReference type="OrthoDB" id="4233313at2"/>
<evidence type="ECO:0000313" key="2">
    <source>
        <dbReference type="Proteomes" id="UP000199155"/>
    </source>
</evidence>
<keyword evidence="2" id="KW-1185">Reference proteome</keyword>
<dbReference type="RefSeq" id="WP_093610426.1">
    <property type="nucleotide sequence ID" value="NZ_FNFF01000005.1"/>
</dbReference>
<proteinExistence type="predicted"/>
<dbReference type="AlphaFoldDB" id="A0A1G8ZX64"/>
<evidence type="ECO:0000313" key="1">
    <source>
        <dbReference type="EMBL" id="SDK19234.1"/>
    </source>
</evidence>
<protein>
    <submittedName>
        <fullName evidence="1">Uncharacterized protein</fullName>
    </submittedName>
</protein>
<dbReference type="InterPro" id="IPR038563">
    <property type="entry name" value="Endonuclease_7_sf"/>
</dbReference>
<reference evidence="1 2" key="1">
    <citation type="submission" date="2016-10" db="EMBL/GenBank/DDBJ databases">
        <authorList>
            <person name="de Groot N.N."/>
        </authorList>
    </citation>
    <scope>NUCLEOTIDE SEQUENCE [LARGE SCALE GENOMIC DNA]</scope>
    <source>
        <strain evidence="1 2">CGMCC 4.5727</strain>
    </source>
</reference>
<gene>
    <name evidence="1" type="ORF">SAMN05421806_105223</name>
</gene>
<accession>A0A1G8ZX64</accession>